<name>A0A4Q2DT36_9AGAR</name>
<dbReference type="OrthoDB" id="3069803at2759"/>
<comment type="caution">
    <text evidence="2">The sequence shown here is derived from an EMBL/GenBank/DDBJ whole genome shotgun (WGS) entry which is preliminary data.</text>
</comment>
<feature type="domain" description="DUF6699" evidence="1">
    <location>
        <begin position="37"/>
        <end position="116"/>
    </location>
</feature>
<organism evidence="2 3">
    <name type="scientific">Candolleomyces aberdarensis</name>
    <dbReference type="NCBI Taxonomy" id="2316362"/>
    <lineage>
        <taxon>Eukaryota</taxon>
        <taxon>Fungi</taxon>
        <taxon>Dikarya</taxon>
        <taxon>Basidiomycota</taxon>
        <taxon>Agaricomycotina</taxon>
        <taxon>Agaricomycetes</taxon>
        <taxon>Agaricomycetidae</taxon>
        <taxon>Agaricales</taxon>
        <taxon>Agaricineae</taxon>
        <taxon>Psathyrellaceae</taxon>
        <taxon>Candolleomyces</taxon>
    </lineage>
</organism>
<keyword evidence="3" id="KW-1185">Reference proteome</keyword>
<evidence type="ECO:0000313" key="3">
    <source>
        <dbReference type="Proteomes" id="UP000290288"/>
    </source>
</evidence>
<dbReference type="AlphaFoldDB" id="A0A4Q2DT36"/>
<proteinExistence type="predicted"/>
<dbReference type="EMBL" id="SDEE01000047">
    <property type="protein sequence ID" value="RXW23243.1"/>
    <property type="molecule type" value="Genomic_DNA"/>
</dbReference>
<dbReference type="Proteomes" id="UP000290288">
    <property type="component" value="Unassembled WGS sequence"/>
</dbReference>
<reference evidence="2 3" key="1">
    <citation type="submission" date="2019-01" db="EMBL/GenBank/DDBJ databases">
        <title>Draft genome sequence of Psathyrella aberdarensis IHI B618.</title>
        <authorList>
            <person name="Buettner E."/>
            <person name="Kellner H."/>
        </authorList>
    </citation>
    <scope>NUCLEOTIDE SEQUENCE [LARGE SCALE GENOMIC DNA]</scope>
    <source>
        <strain evidence="2 3">IHI B618</strain>
    </source>
</reference>
<protein>
    <recommendedName>
        <fullName evidence="1">DUF6699 domain-containing protein</fullName>
    </recommendedName>
</protein>
<accession>A0A4Q2DT36</accession>
<sequence length="195" mass="21203">MYPPSLHRIPTVPLPPLVTGGPCNVHRLLAKSSPPSLTWDIRYPPTHETFSRSLQGEGWNEPWTCEPATYPPLQSVTIRIEDCGSVIIAFPNPSITGKPFVTVMDVLDRVFRAGQEPECGLGGPVGVDLAIESHFDQTQDLGAVTPASRGCLPTVGLFAPHLRNLIASADHRTGTPKIIRRWSVIGSTPTDGWRP</sequence>
<dbReference type="Pfam" id="PF20415">
    <property type="entry name" value="DUF6699"/>
    <property type="match status" value="1"/>
</dbReference>
<dbReference type="InterPro" id="IPR046522">
    <property type="entry name" value="DUF6699"/>
</dbReference>
<evidence type="ECO:0000259" key="1">
    <source>
        <dbReference type="Pfam" id="PF20415"/>
    </source>
</evidence>
<evidence type="ECO:0000313" key="2">
    <source>
        <dbReference type="EMBL" id="RXW23243.1"/>
    </source>
</evidence>
<gene>
    <name evidence="2" type="ORF">EST38_g2613</name>
</gene>